<dbReference type="EMBL" id="FODO01000011">
    <property type="protein sequence ID" value="SEO50714.1"/>
    <property type="molecule type" value="Genomic_DNA"/>
</dbReference>
<accession>A0A1H8Q9X3</accession>
<dbReference type="InterPro" id="IPR000014">
    <property type="entry name" value="PAS"/>
</dbReference>
<dbReference type="InterPro" id="IPR052155">
    <property type="entry name" value="Biofilm_reg_signaling"/>
</dbReference>
<comment type="subcellular location">
    <subcellularLocation>
        <location evidence="1">Cell membrane</location>
        <topology evidence="1">Multi-pass membrane protein</topology>
    </subcellularLocation>
</comment>
<evidence type="ECO:0000256" key="5">
    <source>
        <dbReference type="ARBA" id="ARBA00023136"/>
    </source>
</evidence>
<organism evidence="11 12">
    <name type="scientific">Nitrosomonas oligotropha</name>
    <dbReference type="NCBI Taxonomy" id="42354"/>
    <lineage>
        <taxon>Bacteria</taxon>
        <taxon>Pseudomonadati</taxon>
        <taxon>Pseudomonadota</taxon>
        <taxon>Betaproteobacteria</taxon>
        <taxon>Nitrosomonadales</taxon>
        <taxon>Nitrosomonadaceae</taxon>
        <taxon>Nitrosomonas</taxon>
    </lineage>
</organism>
<dbReference type="Gene3D" id="3.30.450.20">
    <property type="entry name" value="PAS domain"/>
    <property type="match status" value="1"/>
</dbReference>
<dbReference type="OrthoDB" id="8588402at2"/>
<dbReference type="CDD" id="cd01948">
    <property type="entry name" value="EAL"/>
    <property type="match status" value="1"/>
</dbReference>
<dbReference type="InterPro" id="IPR000700">
    <property type="entry name" value="PAS-assoc_C"/>
</dbReference>
<dbReference type="PROSITE" id="PS50883">
    <property type="entry name" value="EAL"/>
    <property type="match status" value="1"/>
</dbReference>
<dbReference type="PANTHER" id="PTHR44757">
    <property type="entry name" value="DIGUANYLATE CYCLASE DGCP"/>
    <property type="match status" value="1"/>
</dbReference>
<dbReference type="SMART" id="SM00052">
    <property type="entry name" value="EAL"/>
    <property type="match status" value="1"/>
</dbReference>
<dbReference type="NCBIfam" id="TIGR00254">
    <property type="entry name" value="GGDEF"/>
    <property type="match status" value="1"/>
</dbReference>
<dbReference type="Pfam" id="PF00990">
    <property type="entry name" value="GGDEF"/>
    <property type="match status" value="1"/>
</dbReference>
<dbReference type="SMART" id="SM00086">
    <property type="entry name" value="PAC"/>
    <property type="match status" value="1"/>
</dbReference>
<gene>
    <name evidence="11" type="ORF">SAMN05216333_11149</name>
</gene>
<keyword evidence="2" id="KW-1003">Cell membrane</keyword>
<dbReference type="SMART" id="SM00267">
    <property type="entry name" value="GGDEF"/>
    <property type="match status" value="1"/>
</dbReference>
<keyword evidence="5 6" id="KW-0472">Membrane</keyword>
<reference evidence="12" key="1">
    <citation type="submission" date="2016-10" db="EMBL/GenBank/DDBJ databases">
        <authorList>
            <person name="Varghese N."/>
            <person name="Submissions S."/>
        </authorList>
    </citation>
    <scope>NUCLEOTIDE SEQUENCE [LARGE SCALE GENOMIC DNA]</scope>
    <source>
        <strain evidence="12">Nm76</strain>
    </source>
</reference>
<protein>
    <submittedName>
        <fullName evidence="11">PAS domain S-box-containing protein/diguanylate cyclase (GGDEF) domain-containing protein</fullName>
    </submittedName>
</protein>
<keyword evidence="4 6" id="KW-1133">Transmembrane helix</keyword>
<dbReference type="InterPro" id="IPR035919">
    <property type="entry name" value="EAL_sf"/>
</dbReference>
<dbReference type="STRING" id="42354.SAMN05216333_11149"/>
<feature type="transmembrane region" description="Helical" evidence="6">
    <location>
        <begin position="21"/>
        <end position="43"/>
    </location>
</feature>
<dbReference type="InterPro" id="IPR000160">
    <property type="entry name" value="GGDEF_dom"/>
</dbReference>
<feature type="domain" description="PAS" evidence="7">
    <location>
        <begin position="318"/>
        <end position="365"/>
    </location>
</feature>
<dbReference type="SUPFAM" id="SSF55073">
    <property type="entry name" value="Nucleotide cyclase"/>
    <property type="match status" value="1"/>
</dbReference>
<dbReference type="AlphaFoldDB" id="A0A1H8Q9X3"/>
<evidence type="ECO:0000259" key="7">
    <source>
        <dbReference type="PROSITE" id="PS50112"/>
    </source>
</evidence>
<dbReference type="CDD" id="cd00130">
    <property type="entry name" value="PAS"/>
    <property type="match status" value="1"/>
</dbReference>
<dbReference type="InterPro" id="IPR001610">
    <property type="entry name" value="PAC"/>
</dbReference>
<feature type="transmembrane region" description="Helical" evidence="6">
    <location>
        <begin position="260"/>
        <end position="281"/>
    </location>
</feature>
<feature type="transmembrane region" description="Helical" evidence="6">
    <location>
        <begin position="63"/>
        <end position="88"/>
    </location>
</feature>
<keyword evidence="12" id="KW-1185">Reference proteome</keyword>
<dbReference type="InterPro" id="IPR029787">
    <property type="entry name" value="Nucleotide_cyclase"/>
</dbReference>
<dbReference type="SUPFAM" id="SSF141868">
    <property type="entry name" value="EAL domain-like"/>
    <property type="match status" value="1"/>
</dbReference>
<feature type="transmembrane region" description="Helical" evidence="6">
    <location>
        <begin position="293"/>
        <end position="311"/>
    </location>
</feature>
<dbReference type="Proteomes" id="UP000198814">
    <property type="component" value="Unassembled WGS sequence"/>
</dbReference>
<dbReference type="InterPro" id="IPR035965">
    <property type="entry name" value="PAS-like_dom_sf"/>
</dbReference>
<evidence type="ECO:0000259" key="8">
    <source>
        <dbReference type="PROSITE" id="PS50113"/>
    </source>
</evidence>
<dbReference type="Gene3D" id="3.30.70.270">
    <property type="match status" value="1"/>
</dbReference>
<dbReference type="InterPro" id="IPR001633">
    <property type="entry name" value="EAL_dom"/>
</dbReference>
<dbReference type="CDD" id="cd01949">
    <property type="entry name" value="GGDEF"/>
    <property type="match status" value="1"/>
</dbReference>
<evidence type="ECO:0000259" key="9">
    <source>
        <dbReference type="PROSITE" id="PS50883"/>
    </source>
</evidence>
<feature type="transmembrane region" description="Helical" evidence="6">
    <location>
        <begin position="136"/>
        <end position="161"/>
    </location>
</feature>
<evidence type="ECO:0000256" key="2">
    <source>
        <dbReference type="ARBA" id="ARBA00022475"/>
    </source>
</evidence>
<dbReference type="SMART" id="SM00091">
    <property type="entry name" value="PAS"/>
    <property type="match status" value="1"/>
</dbReference>
<keyword evidence="3 6" id="KW-0812">Transmembrane</keyword>
<feature type="domain" description="EAL" evidence="9">
    <location>
        <begin position="618"/>
        <end position="873"/>
    </location>
</feature>
<dbReference type="Gene3D" id="3.20.20.450">
    <property type="entry name" value="EAL domain"/>
    <property type="match status" value="1"/>
</dbReference>
<evidence type="ECO:0000256" key="3">
    <source>
        <dbReference type="ARBA" id="ARBA00022692"/>
    </source>
</evidence>
<dbReference type="NCBIfam" id="TIGR00229">
    <property type="entry name" value="sensory_box"/>
    <property type="match status" value="1"/>
</dbReference>
<dbReference type="PROSITE" id="PS50112">
    <property type="entry name" value="PAS"/>
    <property type="match status" value="1"/>
</dbReference>
<evidence type="ECO:0000313" key="11">
    <source>
        <dbReference type="EMBL" id="SEO50714.1"/>
    </source>
</evidence>
<sequence length="884" mass="99615">MLLLRKLQVFPLAIKKFPMHRWVSIGSMLLLALTYALLAKIIIENFAAQGNFSPVWPPSGLALAALLVGGHRFWPGIALGVFLANYLAGKSIESNLVFVIGNTAEPLIAIWFLRHNFKCKNINYESIIKLKNSSDYSWLAVSAILSVSIGTMLCIIGLSLINELSSPVLTFSLLVWWIANLLGIAIFTPFFLIWKKLPKGWFEGYRAIEALAFIGLTILIGQIVHLELFYHELGSIARGYWIVVCATWGAIRFGRHGITLVLTITFVQAMIGAAIGIGLFGKDLQESGLINMQLAYLVVSVLGLMLMLTIYELRKSQDEMRLALLVYHKSSEAMMVTDANKCIISVNPAFTEVTGYQSAEVIGKTPRILSAGLHSKEFYQTMWQSIGATGKWQGEIQNRRKNGELFTEVLSINTLYNLDGTIQGWVGLFSDISERKKKEELIWRQANYDQLTGLPNRRMIYERLNEELKKCQYENKQLALILINIDRFREINDTLGHHYGDLLLKEVSQRLATFSQGKGMLGRLGSDEFAFMLSNLDGTSLVGYYVNSILEQLAIPYHLENEITYLTASIGIALFPTDATDIATMLKCANHAMHTAKREGRNCFHYFTNSMQETANTRMRLANDLRHAVKNGELLVHYQPIIDLSTGYIQKAEALVRWQHPKSGIINPDKFIPIAEETGLIVEIGDWIFHQAATQVKYCRATYNSNFQISINKSPFQFKVDSSRCHSWFEHLKKLGLPGESIVVEITESSMMEATNNIYDYLLKLRDNGMQVALDDFGTGYSSLAYLKKFDIDYIKIDKSFVQSLSSDSDDLTLCEAMVVMAHKLNLRVIAEGIETWDQFELLKSIECDFGQGYLFSKPIPANELNQLFAENTAFIPLKKSVGE</sequence>
<dbReference type="Pfam" id="PF00563">
    <property type="entry name" value="EAL"/>
    <property type="match status" value="1"/>
</dbReference>
<dbReference type="InterPro" id="IPR043128">
    <property type="entry name" value="Rev_trsase/Diguanyl_cyclase"/>
</dbReference>
<dbReference type="InterPro" id="IPR007895">
    <property type="entry name" value="MASE1"/>
</dbReference>
<evidence type="ECO:0000256" key="4">
    <source>
        <dbReference type="ARBA" id="ARBA00022989"/>
    </source>
</evidence>
<feature type="transmembrane region" description="Helical" evidence="6">
    <location>
        <begin position="173"/>
        <end position="194"/>
    </location>
</feature>
<dbReference type="GO" id="GO:0005886">
    <property type="term" value="C:plasma membrane"/>
    <property type="evidence" value="ECO:0007669"/>
    <property type="project" value="UniProtKB-SubCell"/>
</dbReference>
<dbReference type="PANTHER" id="PTHR44757:SF2">
    <property type="entry name" value="BIOFILM ARCHITECTURE MAINTENANCE PROTEIN MBAA"/>
    <property type="match status" value="1"/>
</dbReference>
<dbReference type="FunFam" id="3.20.20.450:FF:000001">
    <property type="entry name" value="Cyclic di-GMP phosphodiesterase yahA"/>
    <property type="match status" value="1"/>
</dbReference>
<evidence type="ECO:0000256" key="1">
    <source>
        <dbReference type="ARBA" id="ARBA00004651"/>
    </source>
</evidence>
<evidence type="ECO:0000256" key="6">
    <source>
        <dbReference type="SAM" id="Phobius"/>
    </source>
</evidence>
<name>A0A1H8Q9X3_9PROT</name>
<dbReference type="Pfam" id="PF13426">
    <property type="entry name" value="PAS_9"/>
    <property type="match status" value="1"/>
</dbReference>
<dbReference type="PROSITE" id="PS50887">
    <property type="entry name" value="GGDEF"/>
    <property type="match status" value="1"/>
</dbReference>
<evidence type="ECO:0000313" key="12">
    <source>
        <dbReference type="Proteomes" id="UP000198814"/>
    </source>
</evidence>
<feature type="domain" description="GGDEF" evidence="10">
    <location>
        <begin position="476"/>
        <end position="609"/>
    </location>
</feature>
<dbReference type="PROSITE" id="PS50113">
    <property type="entry name" value="PAC"/>
    <property type="match status" value="1"/>
</dbReference>
<evidence type="ECO:0000259" key="10">
    <source>
        <dbReference type="PROSITE" id="PS50887"/>
    </source>
</evidence>
<proteinExistence type="predicted"/>
<feature type="transmembrane region" description="Helical" evidence="6">
    <location>
        <begin position="206"/>
        <end position="224"/>
    </location>
</feature>
<dbReference type="SUPFAM" id="SSF55785">
    <property type="entry name" value="PYP-like sensor domain (PAS domain)"/>
    <property type="match status" value="1"/>
</dbReference>
<dbReference type="Pfam" id="PF05231">
    <property type="entry name" value="MASE1"/>
    <property type="match status" value="1"/>
</dbReference>
<feature type="domain" description="PAC" evidence="8">
    <location>
        <begin position="392"/>
        <end position="444"/>
    </location>
</feature>
<feature type="transmembrane region" description="Helical" evidence="6">
    <location>
        <begin position="236"/>
        <end position="253"/>
    </location>
</feature>